<feature type="domain" description="Pirin N-terminal" evidence="4">
    <location>
        <begin position="20"/>
        <end position="124"/>
    </location>
</feature>
<evidence type="ECO:0008006" key="8">
    <source>
        <dbReference type="Google" id="ProtNLM"/>
    </source>
</evidence>
<keyword evidence="7" id="KW-1185">Reference proteome</keyword>
<dbReference type="RefSeq" id="WP_092740054.1">
    <property type="nucleotide sequence ID" value="NZ_FNOV01000006.1"/>
</dbReference>
<feature type="binding site" evidence="2">
    <location>
        <position position="58"/>
    </location>
    <ligand>
        <name>Fe cation</name>
        <dbReference type="ChEBI" id="CHEBI:24875"/>
    </ligand>
</feature>
<dbReference type="PIRSF" id="PIRSF006232">
    <property type="entry name" value="Pirin"/>
    <property type="match status" value="1"/>
</dbReference>
<dbReference type="InterPro" id="IPR011051">
    <property type="entry name" value="RmlC_Cupin_sf"/>
</dbReference>
<evidence type="ECO:0000259" key="4">
    <source>
        <dbReference type="Pfam" id="PF02678"/>
    </source>
</evidence>
<dbReference type="CDD" id="cd02909">
    <property type="entry name" value="cupin_pirin_N"/>
    <property type="match status" value="1"/>
</dbReference>
<dbReference type="InterPro" id="IPR008778">
    <property type="entry name" value="Pirin_C_dom"/>
</dbReference>
<dbReference type="CDD" id="cd02247">
    <property type="entry name" value="cupin_pirin_C"/>
    <property type="match status" value="1"/>
</dbReference>
<dbReference type="InterPro" id="IPR053186">
    <property type="entry name" value="QDO-related"/>
</dbReference>
<feature type="domain" description="Pirin C-terminal" evidence="5">
    <location>
        <begin position="182"/>
        <end position="281"/>
    </location>
</feature>
<evidence type="ECO:0000256" key="1">
    <source>
        <dbReference type="ARBA" id="ARBA00008416"/>
    </source>
</evidence>
<feature type="binding site" evidence="2">
    <location>
        <position position="102"/>
    </location>
    <ligand>
        <name>Fe cation</name>
        <dbReference type="ChEBI" id="CHEBI:24875"/>
    </ligand>
</feature>
<evidence type="ECO:0000256" key="2">
    <source>
        <dbReference type="PIRSR" id="PIRSR006232-1"/>
    </source>
</evidence>
<sequence length="285" mass="31158">MHTVKAVHQAQNAPVGDLTTYRALPTRSLPHLDPFLFLNHHGPQTYPAHNRGLPFGPHPHRGFETVTFILEGDIMHQDSGGHRSVIGPGGVQWMTAGRGLIHSEISSDEFKQAGGPLEILQLWINLPARLKLTEPHYIGLQEPQIPAATLDEGRVVLHAVSGEWAGTAGAVRPLTDMALATFNFRQHGHLRLPVAAGRTIFCYVIRGRLRINGREAEARQLVDFNYDGDALEAQALTDDAVLLLGHAAPFGEPIVAAGPFVMNSEAEIRQAYQDYQAGLFGTWAD</sequence>
<evidence type="ECO:0000259" key="5">
    <source>
        <dbReference type="Pfam" id="PF05726"/>
    </source>
</evidence>
<dbReference type="Pfam" id="PF05726">
    <property type="entry name" value="Pirin_C"/>
    <property type="match status" value="1"/>
</dbReference>
<dbReference type="SUPFAM" id="SSF51182">
    <property type="entry name" value="RmlC-like cupins"/>
    <property type="match status" value="1"/>
</dbReference>
<dbReference type="AlphaFoldDB" id="A0A1H3I3X0"/>
<keyword evidence="2" id="KW-0479">Metal-binding</keyword>
<proteinExistence type="inferred from homology"/>
<evidence type="ECO:0000256" key="3">
    <source>
        <dbReference type="RuleBase" id="RU003457"/>
    </source>
</evidence>
<gene>
    <name evidence="6" type="ORF">SAMN04488069_106275</name>
</gene>
<dbReference type="Gene3D" id="2.60.120.10">
    <property type="entry name" value="Jelly Rolls"/>
    <property type="match status" value="2"/>
</dbReference>
<dbReference type="InterPro" id="IPR003829">
    <property type="entry name" value="Pirin_N_dom"/>
</dbReference>
<evidence type="ECO:0000313" key="6">
    <source>
        <dbReference type="EMBL" id="SDY22312.1"/>
    </source>
</evidence>
<dbReference type="GO" id="GO:0046872">
    <property type="term" value="F:metal ion binding"/>
    <property type="evidence" value="ECO:0007669"/>
    <property type="project" value="UniProtKB-KW"/>
</dbReference>
<accession>A0A1H3I3X0</accession>
<dbReference type="OrthoDB" id="321327at2"/>
<feature type="binding site" evidence="2">
    <location>
        <position position="60"/>
    </location>
    <ligand>
        <name>Fe cation</name>
        <dbReference type="ChEBI" id="CHEBI:24875"/>
    </ligand>
</feature>
<dbReference type="InterPro" id="IPR014710">
    <property type="entry name" value="RmlC-like_jellyroll"/>
</dbReference>
<keyword evidence="2" id="KW-0408">Iron</keyword>
<dbReference type="PANTHER" id="PTHR43594">
    <property type="entry name" value="QUERCETIN 2,3-DIOXYGENASE"/>
    <property type="match status" value="1"/>
</dbReference>
<protein>
    <recommendedName>
        <fullName evidence="8">Pirin family protein</fullName>
    </recommendedName>
</protein>
<evidence type="ECO:0000313" key="7">
    <source>
        <dbReference type="Proteomes" id="UP000199249"/>
    </source>
</evidence>
<dbReference type="EMBL" id="FNOV01000006">
    <property type="protein sequence ID" value="SDY22312.1"/>
    <property type="molecule type" value="Genomic_DNA"/>
</dbReference>
<comment type="cofactor">
    <cofactor evidence="2">
        <name>Fe cation</name>
        <dbReference type="ChEBI" id="CHEBI:24875"/>
    </cofactor>
    <text evidence="2">Binds 1 Fe cation per subunit.</text>
</comment>
<dbReference type="Proteomes" id="UP000199249">
    <property type="component" value="Unassembled WGS sequence"/>
</dbReference>
<reference evidence="7" key="1">
    <citation type="submission" date="2016-10" db="EMBL/GenBank/DDBJ databases">
        <authorList>
            <person name="Varghese N."/>
            <person name="Submissions S."/>
        </authorList>
    </citation>
    <scope>NUCLEOTIDE SEQUENCE [LARGE SCALE GENOMIC DNA]</scope>
    <source>
        <strain evidence="7">CGMCC 1.8975</strain>
    </source>
</reference>
<name>A0A1H3I3X0_9BACT</name>
<dbReference type="InterPro" id="IPR012093">
    <property type="entry name" value="Pirin"/>
</dbReference>
<comment type="similarity">
    <text evidence="1 3">Belongs to the pirin family.</text>
</comment>
<dbReference type="Pfam" id="PF02678">
    <property type="entry name" value="Pirin"/>
    <property type="match status" value="1"/>
</dbReference>
<feature type="binding site" evidence="2">
    <location>
        <position position="104"/>
    </location>
    <ligand>
        <name>Fe cation</name>
        <dbReference type="ChEBI" id="CHEBI:24875"/>
    </ligand>
</feature>
<dbReference type="PANTHER" id="PTHR43594:SF1">
    <property type="entry name" value="QUERCETIN 2,3-DIOXYGENASE PA2418-RELATED"/>
    <property type="match status" value="1"/>
</dbReference>
<organism evidence="6 7">
    <name type="scientific">Hymenobacter psychrophilus</name>
    <dbReference type="NCBI Taxonomy" id="651662"/>
    <lineage>
        <taxon>Bacteria</taxon>
        <taxon>Pseudomonadati</taxon>
        <taxon>Bacteroidota</taxon>
        <taxon>Cytophagia</taxon>
        <taxon>Cytophagales</taxon>
        <taxon>Hymenobacteraceae</taxon>
        <taxon>Hymenobacter</taxon>
    </lineage>
</organism>